<feature type="region of interest" description="Disordered" evidence="1">
    <location>
        <begin position="55"/>
        <end position="75"/>
    </location>
</feature>
<dbReference type="AlphaFoldDB" id="A0AAD4FDW8"/>
<name>A0AAD4FDW8_9PLEO</name>
<protein>
    <submittedName>
        <fullName evidence="2">Uncharacterized protein</fullName>
    </submittedName>
</protein>
<proteinExistence type="predicted"/>
<keyword evidence="3" id="KW-1185">Reference proteome</keyword>
<accession>A0AAD4FDW8</accession>
<dbReference type="Proteomes" id="UP001199106">
    <property type="component" value="Unassembled WGS sequence"/>
</dbReference>
<evidence type="ECO:0000313" key="3">
    <source>
        <dbReference type="Proteomes" id="UP001199106"/>
    </source>
</evidence>
<evidence type="ECO:0000256" key="1">
    <source>
        <dbReference type="SAM" id="MobiDB-lite"/>
    </source>
</evidence>
<gene>
    <name evidence="2" type="ORF">G6011_07065</name>
</gene>
<organism evidence="2 3">
    <name type="scientific">Alternaria panax</name>
    <dbReference type="NCBI Taxonomy" id="48097"/>
    <lineage>
        <taxon>Eukaryota</taxon>
        <taxon>Fungi</taxon>
        <taxon>Dikarya</taxon>
        <taxon>Ascomycota</taxon>
        <taxon>Pezizomycotina</taxon>
        <taxon>Dothideomycetes</taxon>
        <taxon>Pleosporomycetidae</taxon>
        <taxon>Pleosporales</taxon>
        <taxon>Pleosporineae</taxon>
        <taxon>Pleosporaceae</taxon>
        <taxon>Alternaria</taxon>
        <taxon>Alternaria sect. Panax</taxon>
    </lineage>
</organism>
<evidence type="ECO:0000313" key="2">
    <source>
        <dbReference type="EMBL" id="KAG9185734.1"/>
    </source>
</evidence>
<dbReference type="EMBL" id="JAANER010000010">
    <property type="protein sequence ID" value="KAG9185734.1"/>
    <property type="molecule type" value="Genomic_DNA"/>
</dbReference>
<reference evidence="2" key="1">
    <citation type="submission" date="2021-07" db="EMBL/GenBank/DDBJ databases">
        <title>Genome Resource of American Ginseng Black Spot Pathogen Alternaria panax.</title>
        <authorList>
            <person name="Qiu C."/>
            <person name="Wang W."/>
            <person name="Liu Z."/>
        </authorList>
    </citation>
    <scope>NUCLEOTIDE SEQUENCE</scope>
    <source>
        <strain evidence="2">BNCC115425</strain>
    </source>
</reference>
<sequence length="153" mass="17066">MAHLKHGNETRNNVWVMEKPMADPHWVPIPAWDKEHADHFKQSLAYKTNKSAYDARRADSLRGSPSTSVTTPSTSMILPNPSAGLPFTATINVEKLAEKVRKAASTSTGSVVVDFRRIYSSAREVEVLTLAFAKINITLHHNFGMIMRGFNMD</sequence>
<comment type="caution">
    <text evidence="2">The sequence shown here is derived from an EMBL/GenBank/DDBJ whole genome shotgun (WGS) entry which is preliminary data.</text>
</comment>
<feature type="compositionally biased region" description="Low complexity" evidence="1">
    <location>
        <begin position="64"/>
        <end position="75"/>
    </location>
</feature>